<dbReference type="RefSeq" id="WP_146593216.1">
    <property type="nucleotide sequence ID" value="NZ_SJPT01000001.1"/>
</dbReference>
<keyword evidence="1" id="KW-0732">Signal</keyword>
<dbReference type="EC" id="3.1.6.1" evidence="3"/>
<evidence type="ECO:0000313" key="4">
    <source>
        <dbReference type="Proteomes" id="UP000316304"/>
    </source>
</evidence>
<keyword evidence="4" id="KW-1185">Reference proteome</keyword>
<name>A0A5C6CSU5_9BACT</name>
<dbReference type="PROSITE" id="PS51820">
    <property type="entry name" value="PA14"/>
    <property type="match status" value="1"/>
</dbReference>
<dbReference type="EMBL" id="SJPT01000001">
    <property type="protein sequence ID" value="TWU26955.1"/>
    <property type="molecule type" value="Genomic_DNA"/>
</dbReference>
<dbReference type="InterPro" id="IPR037524">
    <property type="entry name" value="PA14/GLEYA"/>
</dbReference>
<dbReference type="PANTHER" id="PTHR43751:SF3">
    <property type="entry name" value="SULFATASE N-TERMINAL DOMAIN-CONTAINING PROTEIN"/>
    <property type="match status" value="1"/>
</dbReference>
<dbReference type="Gene3D" id="3.40.720.10">
    <property type="entry name" value="Alkaline Phosphatase, subunit A"/>
    <property type="match status" value="1"/>
</dbReference>
<organism evidence="3 4">
    <name type="scientific">Novipirellula galeiformis</name>
    <dbReference type="NCBI Taxonomy" id="2528004"/>
    <lineage>
        <taxon>Bacteria</taxon>
        <taxon>Pseudomonadati</taxon>
        <taxon>Planctomycetota</taxon>
        <taxon>Planctomycetia</taxon>
        <taxon>Pirellulales</taxon>
        <taxon>Pirellulaceae</taxon>
        <taxon>Novipirellula</taxon>
    </lineage>
</organism>
<feature type="chain" id="PRO_5022966009" evidence="1">
    <location>
        <begin position="22"/>
        <end position="688"/>
    </location>
</feature>
<accession>A0A5C6CSU5</accession>
<dbReference type="SUPFAM" id="SSF53649">
    <property type="entry name" value="Alkaline phosphatase-like"/>
    <property type="match status" value="1"/>
</dbReference>
<dbReference type="InterPro" id="IPR000917">
    <property type="entry name" value="Sulfatase_N"/>
</dbReference>
<comment type="caution">
    <text evidence="3">The sequence shown here is derived from an EMBL/GenBank/DDBJ whole genome shotgun (WGS) entry which is preliminary data.</text>
</comment>
<evidence type="ECO:0000256" key="1">
    <source>
        <dbReference type="SAM" id="SignalP"/>
    </source>
</evidence>
<dbReference type="GO" id="GO:0004065">
    <property type="term" value="F:arylsulfatase activity"/>
    <property type="evidence" value="ECO:0007669"/>
    <property type="project" value="UniProtKB-EC"/>
</dbReference>
<dbReference type="PANTHER" id="PTHR43751">
    <property type="entry name" value="SULFATASE"/>
    <property type="match status" value="1"/>
</dbReference>
<protein>
    <submittedName>
        <fullName evidence="3">Arylsulfatase</fullName>
        <ecNumber evidence="3">3.1.6.1</ecNumber>
    </submittedName>
</protein>
<gene>
    <name evidence="3" type="primary">atsA_1</name>
    <name evidence="3" type="ORF">Pla52o_08110</name>
</gene>
<feature type="signal peptide" evidence="1">
    <location>
        <begin position="1"/>
        <end position="21"/>
    </location>
</feature>
<dbReference type="InterPro" id="IPR011658">
    <property type="entry name" value="PA14_dom"/>
</dbReference>
<dbReference type="InterPro" id="IPR017850">
    <property type="entry name" value="Alkaline_phosphatase_core_sf"/>
</dbReference>
<dbReference type="Pfam" id="PF07691">
    <property type="entry name" value="PA14"/>
    <property type="match status" value="1"/>
</dbReference>
<reference evidence="3 4" key="1">
    <citation type="submission" date="2019-02" db="EMBL/GenBank/DDBJ databases">
        <title>Deep-cultivation of Planctomycetes and their phenomic and genomic characterization uncovers novel biology.</title>
        <authorList>
            <person name="Wiegand S."/>
            <person name="Jogler M."/>
            <person name="Boedeker C."/>
            <person name="Pinto D."/>
            <person name="Vollmers J."/>
            <person name="Rivas-Marin E."/>
            <person name="Kohn T."/>
            <person name="Peeters S.H."/>
            <person name="Heuer A."/>
            <person name="Rast P."/>
            <person name="Oberbeckmann S."/>
            <person name="Bunk B."/>
            <person name="Jeske O."/>
            <person name="Meyerdierks A."/>
            <person name="Storesund J.E."/>
            <person name="Kallscheuer N."/>
            <person name="Luecker S."/>
            <person name="Lage O.M."/>
            <person name="Pohl T."/>
            <person name="Merkel B.J."/>
            <person name="Hornburger P."/>
            <person name="Mueller R.-W."/>
            <person name="Bruemmer F."/>
            <person name="Labrenz M."/>
            <person name="Spormann A.M."/>
            <person name="Op Den Camp H."/>
            <person name="Overmann J."/>
            <person name="Amann R."/>
            <person name="Jetten M.S.M."/>
            <person name="Mascher T."/>
            <person name="Medema M.H."/>
            <person name="Devos D.P."/>
            <person name="Kaster A.-K."/>
            <person name="Ovreas L."/>
            <person name="Rohde M."/>
            <person name="Galperin M.Y."/>
            <person name="Jogler C."/>
        </authorList>
    </citation>
    <scope>NUCLEOTIDE SEQUENCE [LARGE SCALE GENOMIC DNA]</scope>
    <source>
        <strain evidence="3 4">Pla52o</strain>
    </source>
</reference>
<dbReference type="AlphaFoldDB" id="A0A5C6CSU5"/>
<dbReference type="Proteomes" id="UP000316304">
    <property type="component" value="Unassembled WGS sequence"/>
</dbReference>
<sequence precursor="true">MIRPNLLFAFLFVLTSSWDRSAIGTGAAASADAPPSQPNLIFILCDDLGWGDLGVLYQNDSQHDKRLHTPMIDQMAAEGIQLRQHYCPAPVCAPSRSSLLSGVHQGHAEVRDNQFDKRLANNHTLATVMKNAGYRTALIGKYGLQGEGDSAETWPAYPTQRGFDEFFGYVRHGDGHLHYPTDAWPLGNSEHHRLPKQVWHNDREVSAGLSKCYTTDLFTARSKHWIAQHTKSNPQEPFFLYLAYDTPHAALQTPTMAYPKGSGIDGGIQWTGKAGQMINTAQGEIDSYRHPDYVGKGWSDTEERFATMVRRIDHCVGDLLQTLRDLKIDKNTMVVISSDNGPHRESYLAGADYHPTSFQSYGPLDGIKRDVWEGGIRVATLAWWPGHIPAGKINTEPSQFHDWMPTFADLGGIAAPARTDGVSLRPRLMGTGKGAASQIYVEYAQSGLTPKYEDFSPSHRGKKRGQMQVVHLDGFKGVRVNIQSHNDPFQIFDLKKDPKEQHNLVDTNPRFKKLEKRMRDHVLQSRMPNASAPRPYDNVAIPAVPQTEITPGLNWSFYEGHFPYVPKTHGMTPQNKGISANIHVANPGGKGAIQWTGWLEVPETGTYEMSLSTASKAFLRIHQASVLDADFGYQAGQSRTVSIKLAKGHHPIELTCLSDGQTPPTLDWKWGRSASELTSVEDKALFRK</sequence>
<keyword evidence="3" id="KW-0378">Hydrolase</keyword>
<feature type="domain" description="PA14" evidence="2">
    <location>
        <begin position="548"/>
        <end position="684"/>
    </location>
</feature>
<proteinExistence type="predicted"/>
<dbReference type="CDD" id="cd16145">
    <property type="entry name" value="ARS_like"/>
    <property type="match status" value="1"/>
</dbReference>
<dbReference type="Gene3D" id="2.60.120.380">
    <property type="match status" value="1"/>
</dbReference>
<evidence type="ECO:0000313" key="3">
    <source>
        <dbReference type="EMBL" id="TWU26955.1"/>
    </source>
</evidence>
<dbReference type="OrthoDB" id="9783154at2"/>
<dbReference type="Pfam" id="PF00884">
    <property type="entry name" value="Sulfatase"/>
    <property type="match status" value="1"/>
</dbReference>
<evidence type="ECO:0000259" key="2">
    <source>
        <dbReference type="PROSITE" id="PS51820"/>
    </source>
</evidence>
<dbReference type="InterPro" id="IPR052701">
    <property type="entry name" value="GAG_Ulvan_Degrading_Sulfatases"/>
</dbReference>
<dbReference type="Gene3D" id="3.30.1120.10">
    <property type="match status" value="1"/>
</dbReference>